<dbReference type="Pfam" id="PF07702">
    <property type="entry name" value="UTRA"/>
    <property type="match status" value="1"/>
</dbReference>
<dbReference type="SUPFAM" id="SSF64288">
    <property type="entry name" value="Chorismate lyase-like"/>
    <property type="match status" value="1"/>
</dbReference>
<dbReference type="PRINTS" id="PR00035">
    <property type="entry name" value="HTHGNTR"/>
</dbReference>
<dbReference type="Pfam" id="PF00392">
    <property type="entry name" value="GntR"/>
    <property type="match status" value="1"/>
</dbReference>
<evidence type="ECO:0000256" key="1">
    <source>
        <dbReference type="ARBA" id="ARBA00023015"/>
    </source>
</evidence>
<dbReference type="CDD" id="cd07377">
    <property type="entry name" value="WHTH_GntR"/>
    <property type="match status" value="1"/>
</dbReference>
<dbReference type="InterPro" id="IPR000524">
    <property type="entry name" value="Tscrpt_reg_HTH_GntR"/>
</dbReference>
<dbReference type="GO" id="GO:0003700">
    <property type="term" value="F:DNA-binding transcription factor activity"/>
    <property type="evidence" value="ECO:0007669"/>
    <property type="project" value="InterPro"/>
</dbReference>
<dbReference type="EMBL" id="AZFJ01000011">
    <property type="protein sequence ID" value="KRL87963.1"/>
    <property type="molecule type" value="Genomic_DNA"/>
</dbReference>
<keyword evidence="3" id="KW-0804">Transcription</keyword>
<gene>
    <name evidence="5" type="ORF">FC50_GL001070</name>
</gene>
<dbReference type="InterPro" id="IPR011663">
    <property type="entry name" value="UTRA"/>
</dbReference>
<dbReference type="PANTHER" id="PTHR44846:SF1">
    <property type="entry name" value="MANNOSYL-D-GLYCERATE TRANSPORT_METABOLISM SYSTEM REPRESSOR MNGR-RELATED"/>
    <property type="match status" value="1"/>
</dbReference>
<organism evidence="5 6">
    <name type="scientific">Lacticaseibacillus pantheris DSM 15945 = JCM 12539 = NBRC 106106</name>
    <dbReference type="NCBI Taxonomy" id="1423783"/>
    <lineage>
        <taxon>Bacteria</taxon>
        <taxon>Bacillati</taxon>
        <taxon>Bacillota</taxon>
        <taxon>Bacilli</taxon>
        <taxon>Lactobacillales</taxon>
        <taxon>Lactobacillaceae</taxon>
        <taxon>Lacticaseibacillus</taxon>
    </lineage>
</organism>
<dbReference type="SUPFAM" id="SSF46785">
    <property type="entry name" value="Winged helix' DNA-binding domain"/>
    <property type="match status" value="1"/>
</dbReference>
<dbReference type="SMART" id="SM00866">
    <property type="entry name" value="UTRA"/>
    <property type="match status" value="1"/>
</dbReference>
<dbReference type="GO" id="GO:0045892">
    <property type="term" value="P:negative regulation of DNA-templated transcription"/>
    <property type="evidence" value="ECO:0007669"/>
    <property type="project" value="TreeGrafter"/>
</dbReference>
<feature type="domain" description="HTH gntR-type" evidence="4">
    <location>
        <begin position="40"/>
        <end position="107"/>
    </location>
</feature>
<dbReference type="Gene3D" id="3.40.1410.10">
    <property type="entry name" value="Chorismate lyase-like"/>
    <property type="match status" value="1"/>
</dbReference>
<dbReference type="STRING" id="1423783.FC50_GL001070"/>
<keyword evidence="6" id="KW-1185">Reference proteome</keyword>
<keyword evidence="2" id="KW-0238">DNA-binding</keyword>
<proteinExistence type="predicted"/>
<dbReference type="InterPro" id="IPR036388">
    <property type="entry name" value="WH-like_DNA-bd_sf"/>
</dbReference>
<dbReference type="Proteomes" id="UP000051922">
    <property type="component" value="Unassembled WGS sequence"/>
</dbReference>
<comment type="caution">
    <text evidence="5">The sequence shown here is derived from an EMBL/GenBank/DDBJ whole genome shotgun (WGS) entry which is preliminary data.</text>
</comment>
<dbReference type="PROSITE" id="PS50949">
    <property type="entry name" value="HTH_GNTR"/>
    <property type="match status" value="1"/>
</dbReference>
<reference evidence="5 6" key="1">
    <citation type="journal article" date="2015" name="Genome Announc.">
        <title>Expanding the biotechnology potential of lactobacilli through comparative genomics of 213 strains and associated genera.</title>
        <authorList>
            <person name="Sun Z."/>
            <person name="Harris H.M."/>
            <person name="McCann A."/>
            <person name="Guo C."/>
            <person name="Argimon S."/>
            <person name="Zhang W."/>
            <person name="Yang X."/>
            <person name="Jeffery I.B."/>
            <person name="Cooney J.C."/>
            <person name="Kagawa T.F."/>
            <person name="Liu W."/>
            <person name="Song Y."/>
            <person name="Salvetti E."/>
            <person name="Wrobel A."/>
            <person name="Rasinkangas P."/>
            <person name="Parkhill J."/>
            <person name="Rea M.C."/>
            <person name="O'Sullivan O."/>
            <person name="Ritari J."/>
            <person name="Douillard F.P."/>
            <person name="Paul Ross R."/>
            <person name="Yang R."/>
            <person name="Briner A.E."/>
            <person name="Felis G.E."/>
            <person name="de Vos W.M."/>
            <person name="Barrangou R."/>
            <person name="Klaenhammer T.R."/>
            <person name="Caufield P.W."/>
            <person name="Cui Y."/>
            <person name="Zhang H."/>
            <person name="O'Toole P.W."/>
        </authorList>
    </citation>
    <scope>NUCLEOTIDE SEQUENCE [LARGE SCALE GENOMIC DNA]</scope>
    <source>
        <strain evidence="5 6">DSM 15945</strain>
    </source>
</reference>
<name>A0A0R1UEA5_9LACO</name>
<dbReference type="PATRIC" id="fig|1423783.4.peg.1106"/>
<dbReference type="PANTHER" id="PTHR44846">
    <property type="entry name" value="MANNOSYL-D-GLYCERATE TRANSPORT/METABOLISM SYSTEM REPRESSOR MNGR-RELATED"/>
    <property type="match status" value="1"/>
</dbReference>
<evidence type="ECO:0000256" key="3">
    <source>
        <dbReference type="ARBA" id="ARBA00023163"/>
    </source>
</evidence>
<dbReference type="AlphaFoldDB" id="A0A0R1UEA5"/>
<dbReference type="SMART" id="SM00345">
    <property type="entry name" value="HTH_GNTR"/>
    <property type="match status" value="1"/>
</dbReference>
<accession>A0A0R1UEA5</accession>
<evidence type="ECO:0000313" key="6">
    <source>
        <dbReference type="Proteomes" id="UP000051922"/>
    </source>
</evidence>
<dbReference type="InterPro" id="IPR050679">
    <property type="entry name" value="Bact_HTH_transcr_reg"/>
</dbReference>
<dbReference type="OrthoDB" id="9815017at2"/>
<evidence type="ECO:0000313" key="5">
    <source>
        <dbReference type="EMBL" id="KRL87963.1"/>
    </source>
</evidence>
<dbReference type="GO" id="GO:0003677">
    <property type="term" value="F:DNA binding"/>
    <property type="evidence" value="ECO:0007669"/>
    <property type="project" value="UniProtKB-KW"/>
</dbReference>
<dbReference type="InterPro" id="IPR028978">
    <property type="entry name" value="Chorismate_lyase_/UTRA_dom_sf"/>
</dbReference>
<sequence length="279" mass="31627">MLPLVPTNLLKAFDNGIASGYNLTGWYQYLEVVSVTLSEQPLHEQLVQALQKQIRTRMSPHERLPGEREIADQYRVSRNTVRSALSKLEMMGLVYRRRGRGTFVANDTSESTDLAGMYSFTEEMTALGRHPRSEIVYLHEQPATEYLSEHLGVDVGTPTYKMKRVRLADGVPLMVERTFMPADRFPRLSAAEIERTSLYATLRDRYGSPVINASESFYASLMPDKDAELLGVPLGSPSLNIKRTSISLNREVIEYTLSVGRADQFVYTVRHHPVRTQNN</sequence>
<evidence type="ECO:0000256" key="2">
    <source>
        <dbReference type="ARBA" id="ARBA00023125"/>
    </source>
</evidence>
<keyword evidence="1" id="KW-0805">Transcription regulation</keyword>
<dbReference type="InterPro" id="IPR036390">
    <property type="entry name" value="WH_DNA-bd_sf"/>
</dbReference>
<protein>
    <submittedName>
        <fullName evidence="5">GntR family transcriptional regulator</fullName>
    </submittedName>
</protein>
<evidence type="ECO:0000259" key="4">
    <source>
        <dbReference type="PROSITE" id="PS50949"/>
    </source>
</evidence>
<dbReference type="Gene3D" id="1.10.10.10">
    <property type="entry name" value="Winged helix-like DNA-binding domain superfamily/Winged helix DNA-binding domain"/>
    <property type="match status" value="1"/>
</dbReference>